<proteinExistence type="predicted"/>
<dbReference type="InterPro" id="IPR008457">
    <property type="entry name" value="Cu-R_CopD_dom"/>
</dbReference>
<feature type="transmembrane region" description="Helical" evidence="1">
    <location>
        <begin position="6"/>
        <end position="32"/>
    </location>
</feature>
<evidence type="ECO:0000313" key="4">
    <source>
        <dbReference type="Proteomes" id="UP000026739"/>
    </source>
</evidence>
<protein>
    <submittedName>
        <fullName evidence="3">Membrane protein</fullName>
    </submittedName>
</protein>
<feature type="transmembrane region" description="Helical" evidence="1">
    <location>
        <begin position="130"/>
        <end position="150"/>
    </location>
</feature>
<feature type="transmembrane region" description="Helical" evidence="1">
    <location>
        <begin position="53"/>
        <end position="76"/>
    </location>
</feature>
<accession>A0A059KZQ7</accession>
<dbReference type="EMBL" id="AZQQ01000087">
    <property type="protein sequence ID" value="KDD67476.1"/>
    <property type="molecule type" value="Genomic_DNA"/>
</dbReference>
<dbReference type="Pfam" id="PF05425">
    <property type="entry name" value="CopD"/>
    <property type="match status" value="1"/>
</dbReference>
<dbReference type="Proteomes" id="UP000026739">
    <property type="component" value="Unassembled WGS sequence"/>
</dbReference>
<keyword evidence="1" id="KW-0812">Transmembrane</keyword>
<evidence type="ECO:0000256" key="1">
    <source>
        <dbReference type="SAM" id="Phobius"/>
    </source>
</evidence>
<dbReference type="GO" id="GO:0016020">
    <property type="term" value="C:membrane"/>
    <property type="evidence" value="ECO:0007669"/>
    <property type="project" value="InterPro"/>
</dbReference>
<comment type="caution">
    <text evidence="3">The sequence shown here is derived from an EMBL/GenBank/DDBJ whole genome shotgun (WGS) entry which is preliminary data.</text>
</comment>
<name>A0A059KZQ7_9PSED</name>
<dbReference type="RefSeq" id="WP_033059001.1">
    <property type="nucleotide sequence ID" value="NZ_AZQQ01000087.1"/>
</dbReference>
<keyword evidence="1" id="KW-0472">Membrane</keyword>
<dbReference type="eggNOG" id="COG5615">
    <property type="taxonomic scope" value="Bacteria"/>
</dbReference>
<feature type="transmembrane region" description="Helical" evidence="1">
    <location>
        <begin position="88"/>
        <end position="109"/>
    </location>
</feature>
<gene>
    <name evidence="3" type="ORF">V466_18985</name>
</gene>
<reference evidence="3 4" key="1">
    <citation type="submission" date="2013-12" db="EMBL/GenBank/DDBJ databases">
        <authorList>
            <person name="Formusa P.A."/>
            <person name="Habash M."/>
            <person name="Lee H."/>
            <person name="Trevors J.T."/>
        </authorList>
    </citation>
    <scope>NUCLEOTIDE SEQUENCE [LARGE SCALE GENOMIC DNA]</scope>
    <source>
        <strain evidence="3 4">PD30</strain>
    </source>
</reference>
<dbReference type="AlphaFoldDB" id="A0A059KZQ7"/>
<keyword evidence="1" id="KW-1133">Transmembrane helix</keyword>
<evidence type="ECO:0000259" key="2">
    <source>
        <dbReference type="Pfam" id="PF05425"/>
    </source>
</evidence>
<feature type="domain" description="Copper resistance protein D" evidence="2">
    <location>
        <begin position="48"/>
        <end position="150"/>
    </location>
</feature>
<evidence type="ECO:0000313" key="3">
    <source>
        <dbReference type="EMBL" id="KDD67476.1"/>
    </source>
</evidence>
<sequence>MTPFGIVYTLHVLSALVWVGGMFFAWMVLRPAAMKALEGPARLKLWVEVFQGFFRWVWVAVVLLPVSGVGMIHFQYSGFEAAPRYVQVMMGLYVVMTALFIRIQALLLPELRTAVAAQDWPTGAATLGKIRKLVGVNLIVGLVLVAIAAARPMF</sequence>
<organism evidence="3 4">
    <name type="scientific">Pseudomonas mandelii PD30</name>
    <dbReference type="NCBI Taxonomy" id="1419583"/>
    <lineage>
        <taxon>Bacteria</taxon>
        <taxon>Pseudomonadati</taxon>
        <taxon>Pseudomonadota</taxon>
        <taxon>Gammaproteobacteria</taxon>
        <taxon>Pseudomonadales</taxon>
        <taxon>Pseudomonadaceae</taxon>
        <taxon>Pseudomonas</taxon>
    </lineage>
</organism>